<dbReference type="Proteomes" id="UP001472677">
    <property type="component" value="Unassembled WGS sequence"/>
</dbReference>
<dbReference type="Gene3D" id="1.20.120.160">
    <property type="entry name" value="HPT domain"/>
    <property type="match status" value="1"/>
</dbReference>
<keyword evidence="1 4" id="KW-0932">Cytokinin signaling pathway</keyword>
<proteinExistence type="predicted"/>
<evidence type="ECO:0000256" key="2">
    <source>
        <dbReference type="ARBA" id="ARBA00023012"/>
    </source>
</evidence>
<name>A0ABR2B091_9ROSI</name>
<keyword evidence="2 4" id="KW-0902">Two-component regulatory system</keyword>
<comment type="function">
    <text evidence="4">Functions as a two-component phosphorelay mediators between cytokinin sensor histidine kinases and response regulators (B-type ARRs). Plays an important role in propagating cytokinin signal transduction.</text>
</comment>
<keyword evidence="3" id="KW-0597">Phosphoprotein</keyword>
<evidence type="ECO:0000313" key="6">
    <source>
        <dbReference type="EMBL" id="KAK8500069.1"/>
    </source>
</evidence>
<dbReference type="CDD" id="cd00088">
    <property type="entry name" value="HPT"/>
    <property type="match status" value="1"/>
</dbReference>
<dbReference type="PROSITE" id="PS50894">
    <property type="entry name" value="HPT"/>
    <property type="match status" value="1"/>
</dbReference>
<comment type="caution">
    <text evidence="6">The sequence shown here is derived from an EMBL/GenBank/DDBJ whole genome shotgun (WGS) entry which is preliminary data.</text>
</comment>
<dbReference type="PANTHER" id="PTHR28242">
    <property type="entry name" value="PHOSPHORELAY INTERMEDIATE PROTEIN YPD1"/>
    <property type="match status" value="1"/>
</dbReference>
<gene>
    <name evidence="6" type="ORF">V6N12_037929</name>
</gene>
<dbReference type="InterPro" id="IPR036641">
    <property type="entry name" value="HPT_dom_sf"/>
</dbReference>
<evidence type="ECO:0000256" key="4">
    <source>
        <dbReference type="RuleBase" id="RU369004"/>
    </source>
</evidence>
<feature type="modified residue" description="Phosphohistidine" evidence="3">
    <location>
        <position position="82"/>
    </location>
</feature>
<accession>A0ABR2B091</accession>
<sequence length="150" mass="17388">MNHMAIAALKTQRRNLVQSMFDEGVLDNQFNQLQDLQDSSNPNFVEEVISLFCNDAERIITELNRYLNDQNVDFSKLDSYVHQLKGSSSSIGAYRLKLACVNLRQASEERNMEECAGAFNSIRREYYVVRSKLQVLIQLERHIVNLENQQ</sequence>
<reference evidence="6 7" key="1">
    <citation type="journal article" date="2024" name="G3 (Bethesda)">
        <title>Genome assembly of Hibiscus sabdariffa L. provides insights into metabolisms of medicinal natural products.</title>
        <authorList>
            <person name="Kim T."/>
        </authorList>
    </citation>
    <scope>NUCLEOTIDE SEQUENCE [LARGE SCALE GENOMIC DNA]</scope>
    <source>
        <strain evidence="6">TK-2024</strain>
        <tissue evidence="6">Old leaves</tissue>
    </source>
</reference>
<dbReference type="SUPFAM" id="SSF47226">
    <property type="entry name" value="Histidine-containing phosphotransfer domain, HPT domain"/>
    <property type="match status" value="1"/>
</dbReference>
<dbReference type="EMBL" id="JBBPBM010000224">
    <property type="protein sequence ID" value="KAK8500069.1"/>
    <property type="molecule type" value="Genomic_DNA"/>
</dbReference>
<organism evidence="6 7">
    <name type="scientific">Hibiscus sabdariffa</name>
    <name type="common">roselle</name>
    <dbReference type="NCBI Taxonomy" id="183260"/>
    <lineage>
        <taxon>Eukaryota</taxon>
        <taxon>Viridiplantae</taxon>
        <taxon>Streptophyta</taxon>
        <taxon>Embryophyta</taxon>
        <taxon>Tracheophyta</taxon>
        <taxon>Spermatophyta</taxon>
        <taxon>Magnoliopsida</taxon>
        <taxon>eudicotyledons</taxon>
        <taxon>Gunneridae</taxon>
        <taxon>Pentapetalae</taxon>
        <taxon>rosids</taxon>
        <taxon>malvids</taxon>
        <taxon>Malvales</taxon>
        <taxon>Malvaceae</taxon>
        <taxon>Malvoideae</taxon>
        <taxon>Hibiscus</taxon>
    </lineage>
</organism>
<dbReference type="PANTHER" id="PTHR28242:SF64">
    <property type="entry name" value="HISTIDINE-CONTAINING PHOSPHOTRANSFER PROTEIN"/>
    <property type="match status" value="1"/>
</dbReference>
<feature type="domain" description="HPt" evidence="5">
    <location>
        <begin position="41"/>
        <end position="140"/>
    </location>
</feature>
<dbReference type="InterPro" id="IPR045871">
    <property type="entry name" value="AHP1-5/YPD1"/>
</dbReference>
<comment type="domain">
    <text evidence="4">Histidine-containing phosphotransfer domain (HPt) contains an active histidine that mediates the phosphotransfer.</text>
</comment>
<evidence type="ECO:0000313" key="7">
    <source>
        <dbReference type="Proteomes" id="UP001472677"/>
    </source>
</evidence>
<evidence type="ECO:0000259" key="5">
    <source>
        <dbReference type="PROSITE" id="PS50894"/>
    </source>
</evidence>
<keyword evidence="7" id="KW-1185">Reference proteome</keyword>
<protein>
    <recommendedName>
        <fullName evidence="4">Histidine-containing phosphotransfer protein</fullName>
    </recommendedName>
</protein>
<comment type="subcellular location">
    <subcellularLocation>
        <location evidence="4">Cytoplasm</location>
        <location evidence="4">Cytosol</location>
    </subcellularLocation>
    <subcellularLocation>
        <location evidence="4">Nucleus</location>
    </subcellularLocation>
</comment>
<dbReference type="InterPro" id="IPR008207">
    <property type="entry name" value="Sig_transdc_His_kin_Hpt_dom"/>
</dbReference>
<dbReference type="Pfam" id="PF01627">
    <property type="entry name" value="Hpt"/>
    <property type="match status" value="1"/>
</dbReference>
<evidence type="ECO:0000256" key="3">
    <source>
        <dbReference type="PROSITE-ProRule" id="PRU00110"/>
    </source>
</evidence>
<evidence type="ECO:0000256" key="1">
    <source>
        <dbReference type="ARBA" id="ARBA00022864"/>
    </source>
</evidence>